<evidence type="ECO:0000256" key="1">
    <source>
        <dbReference type="SAM" id="SignalP"/>
    </source>
</evidence>
<proteinExistence type="predicted"/>
<gene>
    <name evidence="2" type="ORF">PsYK624_136290</name>
</gene>
<keyword evidence="3" id="KW-1185">Reference proteome</keyword>
<evidence type="ECO:0000313" key="3">
    <source>
        <dbReference type="Proteomes" id="UP000703269"/>
    </source>
</evidence>
<dbReference type="Proteomes" id="UP000703269">
    <property type="component" value="Unassembled WGS sequence"/>
</dbReference>
<feature type="signal peptide" evidence="1">
    <location>
        <begin position="1"/>
        <end position="15"/>
    </location>
</feature>
<comment type="caution">
    <text evidence="2">The sequence shown here is derived from an EMBL/GenBank/DDBJ whole genome shotgun (WGS) entry which is preliminary data.</text>
</comment>
<sequence length="188" mass="20421">MGSFAVITLIGLVTASALVAGIIPLETPDFCSPGTMVVYNNTLINGKTFVHAACESITAPAIEARGGGPTLSKRLINLCGAPCTTDCISGTGGPDPNDCSDLANLYEPDGTFEFPQANWEMWWYLDSCKVFMGNYYSDRIEYCYDWSNWAGVVEYVAWNCQATTGGYNGGNCKFYDSDSTAWLHIEHS</sequence>
<protein>
    <submittedName>
        <fullName evidence="2">Uncharacterized protein</fullName>
    </submittedName>
</protein>
<feature type="chain" id="PRO_5040257562" evidence="1">
    <location>
        <begin position="16"/>
        <end position="188"/>
    </location>
</feature>
<dbReference type="OrthoDB" id="3226519at2759"/>
<organism evidence="2 3">
    <name type="scientific">Phanerochaete sordida</name>
    <dbReference type="NCBI Taxonomy" id="48140"/>
    <lineage>
        <taxon>Eukaryota</taxon>
        <taxon>Fungi</taxon>
        <taxon>Dikarya</taxon>
        <taxon>Basidiomycota</taxon>
        <taxon>Agaricomycotina</taxon>
        <taxon>Agaricomycetes</taxon>
        <taxon>Polyporales</taxon>
        <taxon>Phanerochaetaceae</taxon>
        <taxon>Phanerochaete</taxon>
    </lineage>
</organism>
<dbReference type="AlphaFoldDB" id="A0A9P3GLA9"/>
<accession>A0A9P3GLA9</accession>
<dbReference type="EMBL" id="BPQB01000071">
    <property type="protein sequence ID" value="GJE97412.1"/>
    <property type="molecule type" value="Genomic_DNA"/>
</dbReference>
<name>A0A9P3GLA9_9APHY</name>
<evidence type="ECO:0000313" key="2">
    <source>
        <dbReference type="EMBL" id="GJE97412.1"/>
    </source>
</evidence>
<keyword evidence="1" id="KW-0732">Signal</keyword>
<reference evidence="2 3" key="1">
    <citation type="submission" date="2021-08" db="EMBL/GenBank/DDBJ databases">
        <title>Draft Genome Sequence of Phanerochaete sordida strain YK-624.</title>
        <authorList>
            <person name="Mori T."/>
            <person name="Dohra H."/>
            <person name="Suzuki T."/>
            <person name="Kawagishi H."/>
            <person name="Hirai H."/>
        </authorList>
    </citation>
    <scope>NUCLEOTIDE SEQUENCE [LARGE SCALE GENOMIC DNA]</scope>
    <source>
        <strain evidence="2 3">YK-624</strain>
    </source>
</reference>